<proteinExistence type="inferred from homology"/>
<feature type="compositionally biased region" description="Basic residues" evidence="4">
    <location>
        <begin position="449"/>
        <end position="460"/>
    </location>
</feature>
<dbReference type="AlphaFoldDB" id="A0A316HW41"/>
<dbReference type="Proteomes" id="UP000246005">
    <property type="component" value="Unassembled WGS sequence"/>
</dbReference>
<sequence>MLSDIASGVFFGATLLTIAIGLTYFLACAGAGLLEMRAAAKAGPDSAAVARRDPDQEWVYFLVPALNESLVIEQTVRALRRTPNSTIVVIDDGSDDGTGDIARQAGGDRVILVRRTPPNARQGKGEALNHGFEAVLADVAERGLDPQLVFVCVMDADGRLSVNAWSYVLPLFDDPKVGGVQLAVKIRNPHKLITRVQDFEFWGLSAVSQFGRRRSRTVSLGGNGQFSRLRALIDLSRDPWSQSLTEDLDLAITLLGAGWDLDSTTMAWVDQQGVTEYARLIKQRTRWFQGHMTAGKRLPEIWRNHRLSNTAVLEVTLYLAIPWIIVLPWSLLFHIGLAVSVTQVMADPNAIFGTSTMSHVLIGFVLYVASFLPCLVSGYLYFRRERHYGFWRSLLLGHVLIVWNYVAFIACWQALGRMLQGRTGWDKTARSAEDTAAEVPASTDARATRPTRHPSLRGRAARLGAALPPRTAEDSMRP</sequence>
<evidence type="ECO:0000313" key="7">
    <source>
        <dbReference type="Proteomes" id="UP000246005"/>
    </source>
</evidence>
<comment type="caution">
    <text evidence="6">The sequence shown here is derived from an EMBL/GenBank/DDBJ whole genome shotgun (WGS) entry which is preliminary data.</text>
</comment>
<feature type="transmembrane region" description="Helical" evidence="5">
    <location>
        <begin position="359"/>
        <end position="382"/>
    </location>
</feature>
<comment type="similarity">
    <text evidence="1">Belongs to the glycosyltransferase 2 family.</text>
</comment>
<dbReference type="RefSeq" id="WP_211337451.1">
    <property type="nucleotide sequence ID" value="NZ_QGHB01000007.1"/>
</dbReference>
<feature type="transmembrane region" description="Helical" evidence="5">
    <location>
        <begin position="6"/>
        <end position="27"/>
    </location>
</feature>
<evidence type="ECO:0000256" key="5">
    <source>
        <dbReference type="SAM" id="Phobius"/>
    </source>
</evidence>
<dbReference type="EMBL" id="QGHB01000007">
    <property type="protein sequence ID" value="PWK84864.1"/>
    <property type="molecule type" value="Genomic_DNA"/>
</dbReference>
<evidence type="ECO:0000256" key="1">
    <source>
        <dbReference type="ARBA" id="ARBA00006739"/>
    </source>
</evidence>
<accession>A0A316HW41</accession>
<gene>
    <name evidence="6" type="ORF">C8D88_10771</name>
</gene>
<dbReference type="SUPFAM" id="SSF53448">
    <property type="entry name" value="Nucleotide-diphospho-sugar transferases"/>
    <property type="match status" value="1"/>
</dbReference>
<keyword evidence="3 6" id="KW-0808">Transferase</keyword>
<dbReference type="Pfam" id="PF13641">
    <property type="entry name" value="Glyco_tranf_2_3"/>
    <property type="match status" value="1"/>
</dbReference>
<feature type="compositionally biased region" description="Low complexity" evidence="4">
    <location>
        <begin position="461"/>
        <end position="470"/>
    </location>
</feature>
<name>A0A316HW41_9PSEU</name>
<dbReference type="GO" id="GO:0016757">
    <property type="term" value="F:glycosyltransferase activity"/>
    <property type="evidence" value="ECO:0007669"/>
    <property type="project" value="UniProtKB-KW"/>
</dbReference>
<evidence type="ECO:0000256" key="2">
    <source>
        <dbReference type="ARBA" id="ARBA00022676"/>
    </source>
</evidence>
<organism evidence="6 7">
    <name type="scientific">Lentzea atacamensis</name>
    <dbReference type="NCBI Taxonomy" id="531938"/>
    <lineage>
        <taxon>Bacteria</taxon>
        <taxon>Bacillati</taxon>
        <taxon>Actinomycetota</taxon>
        <taxon>Actinomycetes</taxon>
        <taxon>Pseudonocardiales</taxon>
        <taxon>Pseudonocardiaceae</taxon>
        <taxon>Lentzea</taxon>
    </lineage>
</organism>
<feature type="transmembrane region" description="Helical" evidence="5">
    <location>
        <begin position="394"/>
        <end position="415"/>
    </location>
</feature>
<evidence type="ECO:0000256" key="4">
    <source>
        <dbReference type="SAM" id="MobiDB-lite"/>
    </source>
</evidence>
<keyword evidence="5" id="KW-0472">Membrane</keyword>
<dbReference type="Gene3D" id="3.90.550.10">
    <property type="entry name" value="Spore Coat Polysaccharide Biosynthesis Protein SpsA, Chain A"/>
    <property type="match status" value="1"/>
</dbReference>
<feature type="transmembrane region" description="Helical" evidence="5">
    <location>
        <begin position="315"/>
        <end position="339"/>
    </location>
</feature>
<keyword evidence="2" id="KW-0328">Glycosyltransferase</keyword>
<feature type="region of interest" description="Disordered" evidence="4">
    <location>
        <begin position="430"/>
        <end position="478"/>
    </location>
</feature>
<dbReference type="PANTHER" id="PTHR43630">
    <property type="entry name" value="POLY-BETA-1,6-N-ACETYL-D-GLUCOSAMINE SYNTHASE"/>
    <property type="match status" value="1"/>
</dbReference>
<protein>
    <submittedName>
        <fullName evidence="6">Cellulose synthase/poly-beta-1,6-N-acetylglucosamine synthase-like glycosyltransferase</fullName>
    </submittedName>
</protein>
<evidence type="ECO:0000256" key="3">
    <source>
        <dbReference type="ARBA" id="ARBA00022679"/>
    </source>
</evidence>
<dbReference type="PANTHER" id="PTHR43630:SF1">
    <property type="entry name" value="POLY-BETA-1,6-N-ACETYL-D-GLUCOSAMINE SYNTHASE"/>
    <property type="match status" value="1"/>
</dbReference>
<evidence type="ECO:0000313" key="6">
    <source>
        <dbReference type="EMBL" id="PWK84864.1"/>
    </source>
</evidence>
<keyword evidence="5" id="KW-1133">Transmembrane helix</keyword>
<keyword evidence="5" id="KW-0812">Transmembrane</keyword>
<reference evidence="6 7" key="1">
    <citation type="submission" date="2018-05" db="EMBL/GenBank/DDBJ databases">
        <title>Genomic Encyclopedia of Type Strains, Phase IV (KMG-IV): sequencing the most valuable type-strain genomes for metagenomic binning, comparative biology and taxonomic classification.</title>
        <authorList>
            <person name="Goeker M."/>
        </authorList>
    </citation>
    <scope>NUCLEOTIDE SEQUENCE [LARGE SCALE GENOMIC DNA]</scope>
    <source>
        <strain evidence="6 7">DSM 45480</strain>
    </source>
</reference>
<dbReference type="InterPro" id="IPR029044">
    <property type="entry name" value="Nucleotide-diphossugar_trans"/>
</dbReference>